<evidence type="ECO:0000256" key="4">
    <source>
        <dbReference type="ARBA" id="ARBA00020902"/>
    </source>
</evidence>
<keyword evidence="13" id="KW-1185">Reference proteome</keyword>
<evidence type="ECO:0000256" key="5">
    <source>
        <dbReference type="ARBA" id="ARBA00022516"/>
    </source>
</evidence>
<evidence type="ECO:0000256" key="6">
    <source>
        <dbReference type="ARBA" id="ARBA00022556"/>
    </source>
</evidence>
<keyword evidence="6 11" id="KW-0441">Lipid A biosynthesis</keyword>
<dbReference type="Pfam" id="PF02684">
    <property type="entry name" value="LpxB"/>
    <property type="match status" value="1"/>
</dbReference>
<dbReference type="EMBL" id="JBHRYN010000004">
    <property type="protein sequence ID" value="MFC3700310.1"/>
    <property type="molecule type" value="Genomic_DNA"/>
</dbReference>
<keyword evidence="9 11" id="KW-0443">Lipid metabolism</keyword>
<keyword evidence="5 11" id="KW-0444">Lipid biosynthesis</keyword>
<dbReference type="RefSeq" id="WP_290282249.1">
    <property type="nucleotide sequence ID" value="NZ_JAUFQI010000001.1"/>
</dbReference>
<gene>
    <name evidence="11 12" type="primary">lpxB</name>
    <name evidence="12" type="ORF">ACFOND_01555</name>
</gene>
<dbReference type="SUPFAM" id="SSF53756">
    <property type="entry name" value="UDP-Glycosyltransferase/glycogen phosphorylase"/>
    <property type="match status" value="1"/>
</dbReference>
<dbReference type="PANTHER" id="PTHR30372:SF4">
    <property type="entry name" value="LIPID-A-DISACCHARIDE SYNTHASE, MITOCHONDRIAL-RELATED"/>
    <property type="match status" value="1"/>
</dbReference>
<evidence type="ECO:0000313" key="12">
    <source>
        <dbReference type="EMBL" id="MFC3700310.1"/>
    </source>
</evidence>
<name>A0ABV7WP53_9GAMM</name>
<keyword evidence="8 11" id="KW-0808">Transferase</keyword>
<evidence type="ECO:0000313" key="13">
    <source>
        <dbReference type="Proteomes" id="UP001595710"/>
    </source>
</evidence>
<dbReference type="InterPro" id="IPR003835">
    <property type="entry name" value="Glyco_trans_19"/>
</dbReference>
<protein>
    <recommendedName>
        <fullName evidence="4 11">Lipid-A-disaccharide synthase</fullName>
        <ecNumber evidence="3 11">2.4.1.182</ecNumber>
    </recommendedName>
</protein>
<dbReference type="PANTHER" id="PTHR30372">
    <property type="entry name" value="LIPID-A-DISACCHARIDE SYNTHASE"/>
    <property type="match status" value="1"/>
</dbReference>
<organism evidence="12 13">
    <name type="scientific">Reinekea marina</name>
    <dbReference type="NCBI Taxonomy" id="1310421"/>
    <lineage>
        <taxon>Bacteria</taxon>
        <taxon>Pseudomonadati</taxon>
        <taxon>Pseudomonadota</taxon>
        <taxon>Gammaproteobacteria</taxon>
        <taxon>Oceanospirillales</taxon>
        <taxon>Saccharospirillaceae</taxon>
        <taxon>Reinekea</taxon>
    </lineage>
</organism>
<dbReference type="NCBIfam" id="TIGR00215">
    <property type="entry name" value="lpxB"/>
    <property type="match status" value="1"/>
</dbReference>
<evidence type="ECO:0000256" key="7">
    <source>
        <dbReference type="ARBA" id="ARBA00022676"/>
    </source>
</evidence>
<accession>A0ABV7WP53</accession>
<proteinExistence type="inferred from homology"/>
<evidence type="ECO:0000256" key="3">
    <source>
        <dbReference type="ARBA" id="ARBA00012687"/>
    </source>
</evidence>
<evidence type="ECO:0000256" key="11">
    <source>
        <dbReference type="HAMAP-Rule" id="MF_00392"/>
    </source>
</evidence>
<sequence length="381" mass="42389">MERPLRIAIVAGEASGDTLGAGLMESLLKRHPNIEFAGIGGESMISHGFQSLFPIERLSVMGFSEVIGRLFELICIRKALRRWVIDWQPDVFIGIDAPDFNLDLELALKNAGITTVHYVSPSVWAWRQGRIKKIKKAVNHMLTFLPFEADFYRQHQVPVSFIGHTLADKLPQKPLAELLKQAENSTQVTKTLAVLPGSRSSEVEKLGTLFLQVAEAVKQELGSLNVVIPTPNRARTEQVRAIIANQNLNFNVEILEKQSDEALRRADAVLVASGTATLQTMLLKKPMVVAYKMSAVSFKIISSLAKTKWVSLPNILEQDDWIPERLQEQATVEQLKSDVIAALTDSTQRAEFLKKACYWHDQLALNADDQAAAAVMSLIKK</sequence>
<comment type="caution">
    <text evidence="12">The sequence shown here is derived from an EMBL/GenBank/DDBJ whole genome shotgun (WGS) entry which is preliminary data.</text>
</comment>
<comment type="similarity">
    <text evidence="2 11">Belongs to the LpxB family.</text>
</comment>
<comment type="pathway">
    <text evidence="11">Bacterial outer membrane biogenesis; LPS lipid A biosynthesis.</text>
</comment>
<comment type="function">
    <text evidence="1 11">Condensation of UDP-2,3-diacylglucosamine and 2,3-diacylglucosamine-1-phosphate to form lipid A disaccharide, a precursor of lipid A, a phosphorylated glycolipid that anchors the lipopolysaccharide to the outer membrane of the cell.</text>
</comment>
<comment type="catalytic activity">
    <reaction evidence="10 11">
        <text>a lipid X + a UDP-2-N,3-O-bis[(3R)-3-hydroxyacyl]-alpha-D-glucosamine = a lipid A disaccharide + UDP + H(+)</text>
        <dbReference type="Rhea" id="RHEA:67828"/>
        <dbReference type="ChEBI" id="CHEBI:15378"/>
        <dbReference type="ChEBI" id="CHEBI:58223"/>
        <dbReference type="ChEBI" id="CHEBI:137748"/>
        <dbReference type="ChEBI" id="CHEBI:176338"/>
        <dbReference type="ChEBI" id="CHEBI:176343"/>
        <dbReference type="EC" id="2.4.1.182"/>
    </reaction>
</comment>
<evidence type="ECO:0000256" key="10">
    <source>
        <dbReference type="ARBA" id="ARBA00048975"/>
    </source>
</evidence>
<evidence type="ECO:0000256" key="8">
    <source>
        <dbReference type="ARBA" id="ARBA00022679"/>
    </source>
</evidence>
<dbReference type="Proteomes" id="UP001595710">
    <property type="component" value="Unassembled WGS sequence"/>
</dbReference>
<dbReference type="EC" id="2.4.1.182" evidence="3 11"/>
<reference evidence="13" key="1">
    <citation type="journal article" date="2019" name="Int. J. Syst. Evol. Microbiol.">
        <title>The Global Catalogue of Microorganisms (GCM) 10K type strain sequencing project: providing services to taxonomists for standard genome sequencing and annotation.</title>
        <authorList>
            <consortium name="The Broad Institute Genomics Platform"/>
            <consortium name="The Broad Institute Genome Sequencing Center for Infectious Disease"/>
            <person name="Wu L."/>
            <person name="Ma J."/>
        </authorList>
    </citation>
    <scope>NUCLEOTIDE SEQUENCE [LARGE SCALE GENOMIC DNA]</scope>
    <source>
        <strain evidence="13">CECT 8288</strain>
    </source>
</reference>
<dbReference type="HAMAP" id="MF_00392">
    <property type="entry name" value="LpxB"/>
    <property type="match status" value="1"/>
</dbReference>
<evidence type="ECO:0000256" key="1">
    <source>
        <dbReference type="ARBA" id="ARBA00002056"/>
    </source>
</evidence>
<evidence type="ECO:0000256" key="9">
    <source>
        <dbReference type="ARBA" id="ARBA00023098"/>
    </source>
</evidence>
<evidence type="ECO:0000256" key="2">
    <source>
        <dbReference type="ARBA" id="ARBA00007868"/>
    </source>
</evidence>
<dbReference type="GO" id="GO:0008915">
    <property type="term" value="F:lipid-A-disaccharide synthase activity"/>
    <property type="evidence" value="ECO:0007669"/>
    <property type="project" value="UniProtKB-EC"/>
</dbReference>
<keyword evidence="7 11" id="KW-0328">Glycosyltransferase</keyword>